<dbReference type="InterPro" id="IPR003491">
    <property type="entry name" value="REP-like_C"/>
</dbReference>
<proteinExistence type="predicted"/>
<feature type="domain" description="Replication initiation protein-like C-terminal" evidence="1">
    <location>
        <begin position="124"/>
        <end position="186"/>
    </location>
</feature>
<evidence type="ECO:0000313" key="3">
    <source>
        <dbReference type="Proteomes" id="UP000239731"/>
    </source>
</evidence>
<dbReference type="EMBL" id="PVUH01000073">
    <property type="protein sequence ID" value="PRW83030.1"/>
    <property type="molecule type" value="Genomic_DNA"/>
</dbReference>
<protein>
    <recommendedName>
        <fullName evidence="1">Replication initiation protein-like C-terminal domain-containing protein</fullName>
    </recommendedName>
</protein>
<dbReference type="Pfam" id="PF02486">
    <property type="entry name" value="Rep_trans"/>
    <property type="match status" value="1"/>
</dbReference>
<evidence type="ECO:0000313" key="2">
    <source>
        <dbReference type="EMBL" id="PRW83030.1"/>
    </source>
</evidence>
<dbReference type="AlphaFoldDB" id="A0A2T0HIV6"/>
<dbReference type="RefSeq" id="WP_106118812.1">
    <property type="nucleotide sequence ID" value="NZ_PVUH01000073.1"/>
</dbReference>
<sequence>MSVVQPAKFDWYQATVYVSDPFESGLADILTATWELSDFAQAKAMHGYTYGAEVRRGDNVLCRVWWGGNPGVHVTSSSVEAPTLAAALKRFGKMTAISRVDSCVDWDEEGLFDSLAAHMIEFAQARRISINQQGDWARGEGRTLYLGSTQSAIQICLYEKGFEQGGVMAGVSLDWVRMEVRLRPTKEARLDVSQWGPDDVFTAGWVGDLLGVLGWEKLKHQAVGTVWRPSDKDRARIAFLAQYGKTIEAWANEAGGWDSFGVVLGEALSEHRRRIADRSGSQASETA</sequence>
<accession>A0A2T0HIV6</accession>
<comment type="caution">
    <text evidence="2">The sequence shown here is derived from an EMBL/GenBank/DDBJ whole genome shotgun (WGS) entry which is preliminary data.</text>
</comment>
<organism evidence="2 3">
    <name type="scientific">Pseudomonas fluorescens</name>
    <dbReference type="NCBI Taxonomy" id="294"/>
    <lineage>
        <taxon>Bacteria</taxon>
        <taxon>Pseudomonadati</taxon>
        <taxon>Pseudomonadota</taxon>
        <taxon>Gammaproteobacteria</taxon>
        <taxon>Pseudomonadales</taxon>
        <taxon>Pseudomonadaceae</taxon>
        <taxon>Pseudomonas</taxon>
    </lineage>
</organism>
<dbReference type="Proteomes" id="UP000239731">
    <property type="component" value="Unassembled WGS sequence"/>
</dbReference>
<reference evidence="2 3" key="1">
    <citation type="submission" date="2018-03" db="EMBL/GenBank/DDBJ databases">
        <title>Blue discolouration in mozzarella cheese caused by Pseudomonas fluorescens.</title>
        <authorList>
            <person name="Chiesa F."/>
            <person name="Dalmasso A."/>
            <person name="Lomonaco S."/>
        </authorList>
    </citation>
    <scope>NUCLEOTIDE SEQUENCE [LARGE SCALE GENOMIC DNA]</scope>
    <source>
        <strain evidence="2 3">11293</strain>
    </source>
</reference>
<gene>
    <name evidence="2" type="ORF">C7A10_31740</name>
</gene>
<name>A0A2T0HIV6_PSEFL</name>
<evidence type="ECO:0000259" key="1">
    <source>
        <dbReference type="Pfam" id="PF02486"/>
    </source>
</evidence>